<keyword evidence="2" id="KW-0479">Metal-binding</keyword>
<dbReference type="PROSITE" id="PS50926">
    <property type="entry name" value="TRAM"/>
    <property type="match status" value="1"/>
</dbReference>
<dbReference type="Gene3D" id="3.20.20.70">
    <property type="entry name" value="Aldolase class I"/>
    <property type="match status" value="1"/>
</dbReference>
<evidence type="ECO:0000256" key="4">
    <source>
        <dbReference type="ARBA" id="ARBA00023014"/>
    </source>
</evidence>
<evidence type="ECO:0000313" key="8">
    <source>
        <dbReference type="Proteomes" id="UP000182125"/>
    </source>
</evidence>
<sequence length="443" mass="50574">MDAPLMAGFFIHRRIFKISAEPANMIEVRLPHTRFEDAGENIRLIWRETLYAEFEKRELSRVIRRKYRVLPEITVKDGAMVIDTDYPDVEKYIAIYIQNNLGALLKNRYTGRKVLYIHEGMDVPLLGYNAFGLIDRGTNLIQVRGVSGCNLSCVFCSVDEGPYSRTRKLDYVVDIDYLMTWFNDVARIKGRGLEAHLDGQGEPLIYPFRVELVQALREHPNVSVISMQSNGTLLNDKLVEELAEAGLDRVNLSLHSLDPDKARMLMGIKNYDLEHVLDMAEALVNAGIDVLIAPVIIFGINDDEAEAFIEFAMKIGAGKRWPALGFQNYIPYKFGRNPTIAKLVPFKEFYAWLRKLEEKTGMRPLVLKPKHFGMEKREFIPLVFRPGETVRAEVVLPGRIRGEMLAKARNRLIEVINTDAEVGDRVRVKIVRTRHGIYIGTPV</sequence>
<protein>
    <submittedName>
        <fullName evidence="7">Uncharacterized protein</fullName>
    </submittedName>
</protein>
<dbReference type="GO" id="GO:0046872">
    <property type="term" value="F:metal ion binding"/>
    <property type="evidence" value="ECO:0007669"/>
    <property type="project" value="UniProtKB-KW"/>
</dbReference>
<dbReference type="SUPFAM" id="SSF102114">
    <property type="entry name" value="Radical SAM enzymes"/>
    <property type="match status" value="1"/>
</dbReference>
<dbReference type="CDD" id="cd01335">
    <property type="entry name" value="Radical_SAM"/>
    <property type="match status" value="1"/>
</dbReference>
<dbReference type="InterPro" id="IPR007197">
    <property type="entry name" value="rSAM"/>
</dbReference>
<organism evidence="7 8">
    <name type="scientific">Thermococcus thioreducens</name>
    <dbReference type="NCBI Taxonomy" id="277988"/>
    <lineage>
        <taxon>Archaea</taxon>
        <taxon>Methanobacteriati</taxon>
        <taxon>Methanobacteriota</taxon>
        <taxon>Thermococci</taxon>
        <taxon>Thermococcales</taxon>
        <taxon>Thermococcaceae</taxon>
        <taxon>Thermococcus</taxon>
    </lineage>
</organism>
<keyword evidence="4" id="KW-0411">Iron-sulfur</keyword>
<dbReference type="SFLD" id="SFLDG01067">
    <property type="entry name" value="SPASM/twitch_domain_containing"/>
    <property type="match status" value="1"/>
</dbReference>
<name>A0A1I0MZU1_9EURY</name>
<keyword evidence="1" id="KW-0949">S-adenosyl-L-methionine</keyword>
<dbReference type="InterPro" id="IPR013785">
    <property type="entry name" value="Aldolase_TIM"/>
</dbReference>
<dbReference type="SFLD" id="SFLDS00029">
    <property type="entry name" value="Radical_SAM"/>
    <property type="match status" value="1"/>
</dbReference>
<evidence type="ECO:0000256" key="2">
    <source>
        <dbReference type="ARBA" id="ARBA00022723"/>
    </source>
</evidence>
<dbReference type="Proteomes" id="UP000182125">
    <property type="component" value="Unassembled WGS sequence"/>
</dbReference>
<dbReference type="InterPro" id="IPR040088">
    <property type="entry name" value="MJ0103-like"/>
</dbReference>
<dbReference type="EMBL" id="FOIW01000001">
    <property type="protein sequence ID" value="SEV93875.1"/>
    <property type="molecule type" value="Genomic_DNA"/>
</dbReference>
<dbReference type="PANTHER" id="PTHR11228">
    <property type="entry name" value="RADICAL SAM DOMAIN PROTEIN"/>
    <property type="match status" value="1"/>
</dbReference>
<dbReference type="InterPro" id="IPR058240">
    <property type="entry name" value="rSAM_sf"/>
</dbReference>
<evidence type="ECO:0000313" key="7">
    <source>
        <dbReference type="EMBL" id="SEV93875.1"/>
    </source>
</evidence>
<evidence type="ECO:0000259" key="6">
    <source>
        <dbReference type="PROSITE" id="PS51918"/>
    </source>
</evidence>
<evidence type="ECO:0000256" key="1">
    <source>
        <dbReference type="ARBA" id="ARBA00022691"/>
    </source>
</evidence>
<gene>
    <name evidence="7" type="ORF">SAMN05216170_0988</name>
</gene>
<proteinExistence type="predicted"/>
<dbReference type="SFLD" id="SFLDG01110">
    <property type="entry name" value="Uncharacterised_Radical_SAM_Su"/>
    <property type="match status" value="1"/>
</dbReference>
<dbReference type="InterPro" id="IPR006638">
    <property type="entry name" value="Elp3/MiaA/NifB-like_rSAM"/>
</dbReference>
<dbReference type="PROSITE" id="PS51918">
    <property type="entry name" value="RADICAL_SAM"/>
    <property type="match status" value="1"/>
</dbReference>
<dbReference type="InterPro" id="IPR050377">
    <property type="entry name" value="Radical_SAM_PqqE_MftC-like"/>
</dbReference>
<dbReference type="AlphaFoldDB" id="A0A1I0MZU1"/>
<accession>A0A1I0MZU1</accession>
<feature type="domain" description="TRAM" evidence="5">
    <location>
        <begin position="383"/>
        <end position="443"/>
    </location>
</feature>
<dbReference type="Pfam" id="PF04055">
    <property type="entry name" value="Radical_SAM"/>
    <property type="match status" value="1"/>
</dbReference>
<keyword evidence="3" id="KW-0408">Iron</keyword>
<dbReference type="GO" id="GO:0051536">
    <property type="term" value="F:iron-sulfur cluster binding"/>
    <property type="evidence" value="ECO:0007669"/>
    <property type="project" value="UniProtKB-KW"/>
</dbReference>
<dbReference type="PANTHER" id="PTHR11228:SF35">
    <property type="entry name" value="MOLYBDENUM COFACTOR BIOSYNTHESIS PROTEIN A-RELATED"/>
    <property type="match status" value="1"/>
</dbReference>
<evidence type="ECO:0000256" key="3">
    <source>
        <dbReference type="ARBA" id="ARBA00023004"/>
    </source>
</evidence>
<dbReference type="SMART" id="SM00729">
    <property type="entry name" value="Elp3"/>
    <property type="match status" value="1"/>
</dbReference>
<dbReference type="GO" id="GO:0003824">
    <property type="term" value="F:catalytic activity"/>
    <property type="evidence" value="ECO:0007669"/>
    <property type="project" value="InterPro"/>
</dbReference>
<evidence type="ECO:0000259" key="5">
    <source>
        <dbReference type="PROSITE" id="PS50926"/>
    </source>
</evidence>
<reference evidence="7 8" key="1">
    <citation type="submission" date="2016-10" db="EMBL/GenBank/DDBJ databases">
        <authorList>
            <person name="de Groot N.N."/>
        </authorList>
    </citation>
    <scope>NUCLEOTIDE SEQUENCE [LARGE SCALE GENOMIC DNA]</scope>
    <source>
        <strain evidence="7 8">OGL-20</strain>
    </source>
</reference>
<dbReference type="InterPro" id="IPR002792">
    <property type="entry name" value="TRAM_dom"/>
</dbReference>
<feature type="domain" description="Radical SAM core" evidence="6">
    <location>
        <begin position="133"/>
        <end position="363"/>
    </location>
</feature>